<reference evidence="2" key="1">
    <citation type="submission" date="2013-04" db="UniProtKB">
        <authorList>
            <consortium name="EnsemblPlants"/>
        </authorList>
    </citation>
    <scope>IDENTIFICATION</scope>
</reference>
<protein>
    <submittedName>
        <fullName evidence="2">Uncharacterized protein</fullName>
    </submittedName>
</protein>
<dbReference type="HOGENOM" id="CLU_1770917_0_0_1"/>
<proteinExistence type="predicted"/>
<sequence>MAENKTIITQYDGKTTMAGEGPPPQQQQPAVKRHRRVTRCPCSCMVLVDAALMPSHPREKPDTIRAPYAAPGHACMQGKKTPSALCQIGQDWDDKRNKRTNVQPPKRFIRADSKNLCTRRLTYQTGMIACCVVVMVDVFRGVQNSSS</sequence>
<dbReference type="Gramene" id="OB02G36660.1">
    <property type="protein sequence ID" value="OB02G36660.1"/>
    <property type="gene ID" value="OB02G36660"/>
</dbReference>
<name>J3LG99_ORYBR</name>
<dbReference type="AlphaFoldDB" id="J3LG99"/>
<keyword evidence="3" id="KW-1185">Reference proteome</keyword>
<organism evidence="2">
    <name type="scientific">Oryza brachyantha</name>
    <name type="common">malo sina</name>
    <dbReference type="NCBI Taxonomy" id="4533"/>
    <lineage>
        <taxon>Eukaryota</taxon>
        <taxon>Viridiplantae</taxon>
        <taxon>Streptophyta</taxon>
        <taxon>Embryophyta</taxon>
        <taxon>Tracheophyta</taxon>
        <taxon>Spermatophyta</taxon>
        <taxon>Magnoliopsida</taxon>
        <taxon>Liliopsida</taxon>
        <taxon>Poales</taxon>
        <taxon>Poaceae</taxon>
        <taxon>BOP clade</taxon>
        <taxon>Oryzoideae</taxon>
        <taxon>Oryzeae</taxon>
        <taxon>Oryzinae</taxon>
        <taxon>Oryza</taxon>
    </lineage>
</organism>
<feature type="region of interest" description="Disordered" evidence="1">
    <location>
        <begin position="14"/>
        <end position="33"/>
    </location>
</feature>
<accession>J3LG99</accession>
<evidence type="ECO:0000256" key="1">
    <source>
        <dbReference type="SAM" id="MobiDB-lite"/>
    </source>
</evidence>
<evidence type="ECO:0000313" key="2">
    <source>
        <dbReference type="EnsemblPlants" id="OB02G36660.1"/>
    </source>
</evidence>
<dbReference type="EnsemblPlants" id="OB02G36660.1">
    <property type="protein sequence ID" value="OB02G36660.1"/>
    <property type="gene ID" value="OB02G36660"/>
</dbReference>
<dbReference type="Proteomes" id="UP000006038">
    <property type="component" value="Unassembled WGS sequence"/>
</dbReference>
<evidence type="ECO:0000313" key="3">
    <source>
        <dbReference type="Proteomes" id="UP000006038"/>
    </source>
</evidence>